<comment type="caution">
    <text evidence="1">The sequence shown here is derived from an EMBL/GenBank/DDBJ whole genome shotgun (WGS) entry which is preliminary data.</text>
</comment>
<dbReference type="EMBL" id="CM042010">
    <property type="protein sequence ID" value="KAI3779027.1"/>
    <property type="molecule type" value="Genomic_DNA"/>
</dbReference>
<accession>A0ACB9G6G8</accession>
<name>A0ACB9G6G8_CICIN</name>
<reference evidence="2" key="1">
    <citation type="journal article" date="2022" name="Mol. Ecol. Resour.">
        <title>The genomes of chicory, endive, great burdock and yacon provide insights into Asteraceae palaeo-polyploidization history and plant inulin production.</title>
        <authorList>
            <person name="Fan W."/>
            <person name="Wang S."/>
            <person name="Wang H."/>
            <person name="Wang A."/>
            <person name="Jiang F."/>
            <person name="Liu H."/>
            <person name="Zhao H."/>
            <person name="Xu D."/>
            <person name="Zhang Y."/>
        </authorList>
    </citation>
    <scope>NUCLEOTIDE SEQUENCE [LARGE SCALE GENOMIC DNA]</scope>
    <source>
        <strain evidence="2">cv. Punajuju</strain>
    </source>
</reference>
<dbReference type="Proteomes" id="UP001055811">
    <property type="component" value="Linkage Group LG02"/>
</dbReference>
<keyword evidence="2" id="KW-1185">Reference proteome</keyword>
<reference evidence="1 2" key="2">
    <citation type="journal article" date="2022" name="Mol. Ecol. Resour.">
        <title>The genomes of chicory, endive, great burdock and yacon provide insights into Asteraceae paleo-polyploidization history and plant inulin production.</title>
        <authorList>
            <person name="Fan W."/>
            <person name="Wang S."/>
            <person name="Wang H."/>
            <person name="Wang A."/>
            <person name="Jiang F."/>
            <person name="Liu H."/>
            <person name="Zhao H."/>
            <person name="Xu D."/>
            <person name="Zhang Y."/>
        </authorList>
    </citation>
    <scope>NUCLEOTIDE SEQUENCE [LARGE SCALE GENOMIC DNA]</scope>
    <source>
        <strain evidence="2">cv. Punajuju</strain>
        <tissue evidence="1">Leaves</tissue>
    </source>
</reference>
<organism evidence="1 2">
    <name type="scientific">Cichorium intybus</name>
    <name type="common">Chicory</name>
    <dbReference type="NCBI Taxonomy" id="13427"/>
    <lineage>
        <taxon>Eukaryota</taxon>
        <taxon>Viridiplantae</taxon>
        <taxon>Streptophyta</taxon>
        <taxon>Embryophyta</taxon>
        <taxon>Tracheophyta</taxon>
        <taxon>Spermatophyta</taxon>
        <taxon>Magnoliopsida</taxon>
        <taxon>eudicotyledons</taxon>
        <taxon>Gunneridae</taxon>
        <taxon>Pentapetalae</taxon>
        <taxon>asterids</taxon>
        <taxon>campanulids</taxon>
        <taxon>Asterales</taxon>
        <taxon>Asteraceae</taxon>
        <taxon>Cichorioideae</taxon>
        <taxon>Cichorieae</taxon>
        <taxon>Cichoriinae</taxon>
        <taxon>Cichorium</taxon>
    </lineage>
</organism>
<gene>
    <name evidence="1" type="ORF">L2E82_08458</name>
</gene>
<evidence type="ECO:0000313" key="2">
    <source>
        <dbReference type="Proteomes" id="UP001055811"/>
    </source>
</evidence>
<protein>
    <submittedName>
        <fullName evidence="1">Uncharacterized protein</fullName>
    </submittedName>
</protein>
<sequence>MQFGISIGTTAGTSGGERGKRNVVVEGPPVVKATQQKQRRMIKNRESGATSRERKQKNGLARRIFSKAGVDNTRLLEATDNYIQRQPKVIGQSGGSMLGRDLEALMQRARDYNKEYAIIRSSVMKKVKNVGGIENSMNLKPLEDSCVFEDVFVSIPRGGPIYIADVVGPLISVSHFQPCIEDDLKDLKKELCLELTEQHRHEISYSFGVLDDDAKVTSPVGFQIAELPFDPMISKMIIASDQLGCSEEIIIVSAIL</sequence>
<proteinExistence type="predicted"/>
<evidence type="ECO:0000313" key="1">
    <source>
        <dbReference type="EMBL" id="KAI3779027.1"/>
    </source>
</evidence>